<gene>
    <name evidence="2" type="ORF">AFE02nite_31190</name>
</gene>
<evidence type="ECO:0000256" key="1">
    <source>
        <dbReference type="SAM" id="Phobius"/>
    </source>
</evidence>
<keyword evidence="1" id="KW-0812">Transmembrane</keyword>
<keyword evidence="3" id="KW-1185">Reference proteome</keyword>
<evidence type="ECO:0000313" key="3">
    <source>
        <dbReference type="Proteomes" id="UP000321484"/>
    </source>
</evidence>
<sequence>MALTSVVGASTVSTYVPTRGGRARDALGCAPCAAMPALTVLAAVALVASAPHTLGPALVALAVAAAGLARRRSTVGQACPTT</sequence>
<dbReference type="Proteomes" id="UP000321484">
    <property type="component" value="Unassembled WGS sequence"/>
</dbReference>
<accession>A0A511Z1Q8</accession>
<organism evidence="2 3">
    <name type="scientific">Actinotalea fermentans</name>
    <dbReference type="NCBI Taxonomy" id="43671"/>
    <lineage>
        <taxon>Bacteria</taxon>
        <taxon>Bacillati</taxon>
        <taxon>Actinomycetota</taxon>
        <taxon>Actinomycetes</taxon>
        <taxon>Micrococcales</taxon>
        <taxon>Cellulomonadaceae</taxon>
        <taxon>Actinotalea</taxon>
    </lineage>
</organism>
<keyword evidence="1" id="KW-1133">Transmembrane helix</keyword>
<dbReference type="EMBL" id="BJYK01000011">
    <property type="protein sequence ID" value="GEN81385.1"/>
    <property type="molecule type" value="Genomic_DNA"/>
</dbReference>
<protein>
    <submittedName>
        <fullName evidence="2">Uncharacterized protein</fullName>
    </submittedName>
</protein>
<evidence type="ECO:0000313" key="2">
    <source>
        <dbReference type="EMBL" id="GEN81385.1"/>
    </source>
</evidence>
<name>A0A511Z1Q8_9CELL</name>
<comment type="caution">
    <text evidence="2">The sequence shown here is derived from an EMBL/GenBank/DDBJ whole genome shotgun (WGS) entry which is preliminary data.</text>
</comment>
<feature type="transmembrane region" description="Helical" evidence="1">
    <location>
        <begin position="53"/>
        <end position="69"/>
    </location>
</feature>
<keyword evidence="1" id="KW-0472">Membrane</keyword>
<reference evidence="2 3" key="1">
    <citation type="submission" date="2019-07" db="EMBL/GenBank/DDBJ databases">
        <title>Whole genome shotgun sequence of Actinotalea fermentans NBRC 105374.</title>
        <authorList>
            <person name="Hosoyama A."/>
            <person name="Uohara A."/>
            <person name="Ohji S."/>
            <person name="Ichikawa N."/>
        </authorList>
    </citation>
    <scope>NUCLEOTIDE SEQUENCE [LARGE SCALE GENOMIC DNA]</scope>
    <source>
        <strain evidence="2 3">NBRC 105374</strain>
    </source>
</reference>
<dbReference type="AlphaFoldDB" id="A0A511Z1Q8"/>
<proteinExistence type="predicted"/>
<feature type="transmembrane region" description="Helical" evidence="1">
    <location>
        <begin position="26"/>
        <end position="47"/>
    </location>
</feature>